<evidence type="ECO:0000313" key="1">
    <source>
        <dbReference type="EMBL" id="KAH1166577.1"/>
    </source>
</evidence>
<name>A0A9D3WSX7_9SAUR</name>
<dbReference type="AlphaFoldDB" id="A0A9D3WSX7"/>
<organism evidence="1 2">
    <name type="scientific">Mauremys mutica</name>
    <name type="common">yellowpond turtle</name>
    <dbReference type="NCBI Taxonomy" id="74926"/>
    <lineage>
        <taxon>Eukaryota</taxon>
        <taxon>Metazoa</taxon>
        <taxon>Chordata</taxon>
        <taxon>Craniata</taxon>
        <taxon>Vertebrata</taxon>
        <taxon>Euteleostomi</taxon>
        <taxon>Archelosauria</taxon>
        <taxon>Testudinata</taxon>
        <taxon>Testudines</taxon>
        <taxon>Cryptodira</taxon>
        <taxon>Durocryptodira</taxon>
        <taxon>Testudinoidea</taxon>
        <taxon>Geoemydidae</taxon>
        <taxon>Geoemydinae</taxon>
        <taxon>Mauremys</taxon>
    </lineage>
</organism>
<evidence type="ECO:0008006" key="3">
    <source>
        <dbReference type="Google" id="ProtNLM"/>
    </source>
</evidence>
<protein>
    <recommendedName>
        <fullName evidence="3">Reverse transcriptase</fullName>
    </recommendedName>
</protein>
<gene>
    <name evidence="1" type="ORF">KIL84_015749</name>
</gene>
<comment type="caution">
    <text evidence="1">The sequence shown here is derived from an EMBL/GenBank/DDBJ whole genome shotgun (WGS) entry which is preliminary data.</text>
</comment>
<keyword evidence="2" id="KW-1185">Reference proteome</keyword>
<accession>A0A9D3WSX7</accession>
<reference evidence="1" key="1">
    <citation type="submission" date="2021-09" db="EMBL/GenBank/DDBJ databases">
        <title>The genome of Mauremys mutica provides insights into the evolution of semi-aquatic lifestyle.</title>
        <authorList>
            <person name="Gong S."/>
            <person name="Gao Y."/>
        </authorList>
    </citation>
    <scope>NUCLEOTIDE SEQUENCE</scope>
    <source>
        <strain evidence="1">MM-2020</strain>
        <tissue evidence="1">Muscle</tissue>
    </source>
</reference>
<dbReference type="Proteomes" id="UP000827986">
    <property type="component" value="Unassembled WGS sequence"/>
</dbReference>
<evidence type="ECO:0000313" key="2">
    <source>
        <dbReference type="Proteomes" id="UP000827986"/>
    </source>
</evidence>
<proteinExistence type="predicted"/>
<dbReference type="EMBL" id="JAHDVG010000487">
    <property type="protein sequence ID" value="KAH1166577.1"/>
    <property type="molecule type" value="Genomic_DNA"/>
</dbReference>
<sequence>MVDKKEQIHMGPTQLRPLNGDICHGNRDKRCRKCSYVNETLPHVLCGCKQHSGAWRHRHNAIQNRLVKAIPPSLGKITVDSAIPGTDSRMRPDIVVTDAEKKKVLLVDVTVSFENQSPAFHEARARKESKYALLPEALKAQGYEVQVHALIVGALGSWDPRNEPVVRACGVGRRYARLMRQLMVSDTIRWSRDIYTEHITGHREYHTE</sequence>